<dbReference type="RefSeq" id="WP_281042786.1">
    <property type="nucleotide sequence ID" value="NZ_JARYGZ010000001.1"/>
</dbReference>
<dbReference type="SUPFAM" id="SSF51735">
    <property type="entry name" value="NAD(P)-binding Rossmann-fold domains"/>
    <property type="match status" value="1"/>
</dbReference>
<dbReference type="PANTHER" id="PTHR43205:SF42">
    <property type="entry name" value="ALCOHOL DEHYDROGENASE, ZINC-CONTAINING (AFU_ORTHOLOGUE AFUA_7G04530)"/>
    <property type="match status" value="1"/>
</dbReference>
<dbReference type="PANTHER" id="PTHR43205">
    <property type="entry name" value="PROSTAGLANDIN REDUCTASE"/>
    <property type="match status" value="1"/>
</dbReference>
<evidence type="ECO:0000256" key="1">
    <source>
        <dbReference type="ARBA" id="ARBA00023002"/>
    </source>
</evidence>
<proteinExistence type="predicted"/>
<name>A0ABT6MWP0_9SPHN</name>
<dbReference type="InterPro" id="IPR045010">
    <property type="entry name" value="MDR_fam"/>
</dbReference>
<accession>A0ABT6MWP0</accession>
<sequence>MLWRIAARPTGRKLTAEDFTRVDDPATEPLGENGVRVRTLLLSCDPAQKGWMENAGGYAAPTEVGDVMPAFGIAQVIESSAPGFKAGDFVEGSIGWRHEGVLPPRLIERIEASPETLPLHLGALGGTGLTAYFGMLKVGRPFPGDTVVVTGAAGAVGSVAGQIAKIGGCRVIGIAGGPDKCRWLTDELGFDAAIDYREGDVGRQLKELAPGGIDVLWDNVGGEILDKLLARIAMHARVVICGGIARYEQPGRPAGPSNYFNIVFKRATMGGFITSDYETEYATARARLAGWVKEGRLIHREDMAEGLENAPETLMRLYRGDNVGKLVLKVADPV</sequence>
<dbReference type="Gene3D" id="3.90.180.10">
    <property type="entry name" value="Medium-chain alcohol dehydrogenases, catalytic domain"/>
    <property type="match status" value="1"/>
</dbReference>
<dbReference type="CDD" id="cd05288">
    <property type="entry name" value="PGDH"/>
    <property type="match status" value="1"/>
</dbReference>
<dbReference type="Pfam" id="PF16884">
    <property type="entry name" value="ADH_N_2"/>
    <property type="match status" value="1"/>
</dbReference>
<protein>
    <submittedName>
        <fullName evidence="3">NADP-dependent oxidoreductase</fullName>
    </submittedName>
</protein>
<keyword evidence="4" id="KW-1185">Reference proteome</keyword>
<organism evidence="3 4">
    <name type="scientific">Sphingomonas oryzagri</name>
    <dbReference type="NCBI Taxonomy" id="3042314"/>
    <lineage>
        <taxon>Bacteria</taxon>
        <taxon>Pseudomonadati</taxon>
        <taxon>Pseudomonadota</taxon>
        <taxon>Alphaproteobacteria</taxon>
        <taxon>Sphingomonadales</taxon>
        <taxon>Sphingomonadaceae</taxon>
        <taxon>Sphingomonas</taxon>
    </lineage>
</organism>
<keyword evidence="1" id="KW-0560">Oxidoreductase</keyword>
<evidence type="ECO:0000313" key="3">
    <source>
        <dbReference type="EMBL" id="MDH7637434.1"/>
    </source>
</evidence>
<evidence type="ECO:0000259" key="2">
    <source>
        <dbReference type="SMART" id="SM00829"/>
    </source>
</evidence>
<dbReference type="SMART" id="SM00829">
    <property type="entry name" value="PKS_ER"/>
    <property type="match status" value="1"/>
</dbReference>
<dbReference type="SUPFAM" id="SSF50129">
    <property type="entry name" value="GroES-like"/>
    <property type="match status" value="1"/>
</dbReference>
<reference evidence="3" key="1">
    <citation type="submission" date="2023-04" db="EMBL/GenBank/DDBJ databases">
        <title>Sphingomonas sp. MAHUQ-71 isolated from rice field.</title>
        <authorList>
            <person name="Huq M.A."/>
        </authorList>
    </citation>
    <scope>NUCLEOTIDE SEQUENCE</scope>
    <source>
        <strain evidence="3">MAHUQ-71</strain>
    </source>
</reference>
<dbReference type="Proteomes" id="UP001160625">
    <property type="component" value="Unassembled WGS sequence"/>
</dbReference>
<evidence type="ECO:0000313" key="4">
    <source>
        <dbReference type="Proteomes" id="UP001160625"/>
    </source>
</evidence>
<gene>
    <name evidence="3" type="ORF">QGN17_01700</name>
</gene>
<dbReference type="Gene3D" id="3.40.50.720">
    <property type="entry name" value="NAD(P)-binding Rossmann-like Domain"/>
    <property type="match status" value="1"/>
</dbReference>
<dbReference type="InterPro" id="IPR011032">
    <property type="entry name" value="GroES-like_sf"/>
</dbReference>
<comment type="caution">
    <text evidence="3">The sequence shown here is derived from an EMBL/GenBank/DDBJ whole genome shotgun (WGS) entry which is preliminary data.</text>
</comment>
<dbReference type="Pfam" id="PF00107">
    <property type="entry name" value="ADH_zinc_N"/>
    <property type="match status" value="1"/>
</dbReference>
<dbReference type="EMBL" id="JARYGZ010000001">
    <property type="protein sequence ID" value="MDH7637434.1"/>
    <property type="molecule type" value="Genomic_DNA"/>
</dbReference>
<dbReference type="InterPro" id="IPR036291">
    <property type="entry name" value="NAD(P)-bd_dom_sf"/>
</dbReference>
<dbReference type="InterPro" id="IPR020843">
    <property type="entry name" value="ER"/>
</dbReference>
<dbReference type="InterPro" id="IPR041694">
    <property type="entry name" value="ADH_N_2"/>
</dbReference>
<feature type="domain" description="Enoyl reductase (ER)" evidence="2">
    <location>
        <begin position="11"/>
        <end position="328"/>
    </location>
</feature>
<dbReference type="InterPro" id="IPR013149">
    <property type="entry name" value="ADH-like_C"/>
</dbReference>